<dbReference type="Proteomes" id="UP000037269">
    <property type="component" value="Unassembled WGS sequence"/>
</dbReference>
<dbReference type="EMBL" id="LGUG01000004">
    <property type="protein sequence ID" value="KON97014.1"/>
    <property type="molecule type" value="Genomic_DNA"/>
</dbReference>
<dbReference type="GeneID" id="42306971"/>
<dbReference type="Proteomes" id="UP000182836">
    <property type="component" value="Unassembled WGS sequence"/>
</dbReference>
<evidence type="ECO:0000313" key="7">
    <source>
        <dbReference type="Proteomes" id="UP000037269"/>
    </source>
</evidence>
<protein>
    <submittedName>
        <fullName evidence="6">DNA-binding transcriptional regulator, MarR family</fullName>
    </submittedName>
    <submittedName>
        <fullName evidence="5">MarR family transcriptional regulator</fullName>
    </submittedName>
</protein>
<accession>A0A0M0H4K7</accession>
<evidence type="ECO:0000313" key="8">
    <source>
        <dbReference type="Proteomes" id="UP000182836"/>
    </source>
</evidence>
<dbReference type="PANTHER" id="PTHR42756">
    <property type="entry name" value="TRANSCRIPTIONAL REGULATOR, MARR"/>
    <property type="match status" value="1"/>
</dbReference>
<evidence type="ECO:0000313" key="5">
    <source>
        <dbReference type="EMBL" id="KON97014.1"/>
    </source>
</evidence>
<name>A0A0M0H4K7_ANEMI</name>
<gene>
    <name evidence="5" type="ORF">AF333_17550</name>
    <name evidence="6" type="ORF">SAMN04487909_12345</name>
</gene>
<dbReference type="RefSeq" id="WP_053432715.1">
    <property type="nucleotide sequence ID" value="NZ_FNED01000023.1"/>
</dbReference>
<organism evidence="5 7">
    <name type="scientific">Aneurinibacillus migulanus</name>
    <name type="common">Bacillus migulanus</name>
    <dbReference type="NCBI Taxonomy" id="47500"/>
    <lineage>
        <taxon>Bacteria</taxon>
        <taxon>Bacillati</taxon>
        <taxon>Bacillota</taxon>
        <taxon>Bacilli</taxon>
        <taxon>Bacillales</taxon>
        <taxon>Paenibacillaceae</taxon>
        <taxon>Aneurinibacillus group</taxon>
        <taxon>Aneurinibacillus</taxon>
    </lineage>
</organism>
<dbReference type="SMART" id="SM00347">
    <property type="entry name" value="HTH_MARR"/>
    <property type="match status" value="1"/>
</dbReference>
<dbReference type="InterPro" id="IPR036390">
    <property type="entry name" value="WH_DNA-bd_sf"/>
</dbReference>
<keyword evidence="1" id="KW-0805">Transcription regulation</keyword>
<evidence type="ECO:0000259" key="4">
    <source>
        <dbReference type="PROSITE" id="PS50995"/>
    </source>
</evidence>
<dbReference type="GO" id="GO:0003677">
    <property type="term" value="F:DNA binding"/>
    <property type="evidence" value="ECO:0007669"/>
    <property type="project" value="UniProtKB-KW"/>
</dbReference>
<keyword evidence="3" id="KW-0804">Transcription</keyword>
<dbReference type="InterPro" id="IPR036388">
    <property type="entry name" value="WH-like_DNA-bd_sf"/>
</dbReference>
<dbReference type="EMBL" id="FNED01000023">
    <property type="protein sequence ID" value="SDJ64222.1"/>
    <property type="molecule type" value="Genomic_DNA"/>
</dbReference>
<dbReference type="PANTHER" id="PTHR42756:SF1">
    <property type="entry name" value="TRANSCRIPTIONAL REPRESSOR OF EMRAB OPERON"/>
    <property type="match status" value="1"/>
</dbReference>
<dbReference type="AlphaFoldDB" id="A0A0M0H4K7"/>
<sequence>MNTELIALVKEINELEYACNSMLTKEYEDLVDESITNSQIIILNHINHYGRLLTGDISKLMNISPSAVSQTLNRLEKNGYIKRSINPSNRREIFVELDTKGIKYIKINEEIELSIIERFYSKLDLADITALKDIMYKLKQIIEEEQKNK</sequence>
<reference evidence="5 7" key="1">
    <citation type="submission" date="2015-07" db="EMBL/GenBank/DDBJ databases">
        <title>Fjat-14205 dsm 2895.</title>
        <authorList>
            <person name="Liu B."/>
            <person name="Wang J."/>
            <person name="Zhu Y."/>
            <person name="Liu G."/>
            <person name="Chen Q."/>
            <person name="Chen Z."/>
            <person name="Lan J."/>
            <person name="Che J."/>
            <person name="Ge C."/>
            <person name="Shi H."/>
            <person name="Pan Z."/>
            <person name="Liu X."/>
        </authorList>
    </citation>
    <scope>NUCLEOTIDE SEQUENCE [LARGE SCALE GENOMIC DNA]</scope>
    <source>
        <strain evidence="5 7">DSM 2895</strain>
    </source>
</reference>
<dbReference type="PROSITE" id="PS50995">
    <property type="entry name" value="HTH_MARR_2"/>
    <property type="match status" value="1"/>
</dbReference>
<feature type="domain" description="HTH marR-type" evidence="4">
    <location>
        <begin position="1"/>
        <end position="140"/>
    </location>
</feature>
<dbReference type="SUPFAM" id="SSF46785">
    <property type="entry name" value="Winged helix' DNA-binding domain"/>
    <property type="match status" value="1"/>
</dbReference>
<evidence type="ECO:0000256" key="3">
    <source>
        <dbReference type="ARBA" id="ARBA00023163"/>
    </source>
</evidence>
<keyword evidence="2 6" id="KW-0238">DNA-binding</keyword>
<evidence type="ECO:0000313" key="6">
    <source>
        <dbReference type="EMBL" id="SDJ64222.1"/>
    </source>
</evidence>
<dbReference type="PATRIC" id="fig|47500.9.peg.5053"/>
<dbReference type="InterPro" id="IPR000835">
    <property type="entry name" value="HTH_MarR-typ"/>
</dbReference>
<proteinExistence type="predicted"/>
<evidence type="ECO:0000256" key="1">
    <source>
        <dbReference type="ARBA" id="ARBA00023015"/>
    </source>
</evidence>
<dbReference type="Pfam" id="PF01047">
    <property type="entry name" value="MarR"/>
    <property type="match status" value="1"/>
</dbReference>
<dbReference type="GO" id="GO:0003700">
    <property type="term" value="F:DNA-binding transcription factor activity"/>
    <property type="evidence" value="ECO:0007669"/>
    <property type="project" value="InterPro"/>
</dbReference>
<reference evidence="6 8" key="2">
    <citation type="submission" date="2016-10" db="EMBL/GenBank/DDBJ databases">
        <authorList>
            <person name="de Groot N.N."/>
        </authorList>
    </citation>
    <scope>NUCLEOTIDE SEQUENCE [LARGE SCALE GENOMIC DNA]</scope>
    <source>
        <strain evidence="6 8">DSM 2895</strain>
    </source>
</reference>
<keyword evidence="7" id="KW-1185">Reference proteome</keyword>
<dbReference type="Gene3D" id="1.10.10.10">
    <property type="entry name" value="Winged helix-like DNA-binding domain superfamily/Winged helix DNA-binding domain"/>
    <property type="match status" value="1"/>
</dbReference>
<evidence type="ECO:0000256" key="2">
    <source>
        <dbReference type="ARBA" id="ARBA00023125"/>
    </source>
</evidence>